<dbReference type="Gene3D" id="1.20.272.10">
    <property type="match status" value="1"/>
</dbReference>
<dbReference type="Pfam" id="PF00004">
    <property type="entry name" value="AAA"/>
    <property type="match status" value="1"/>
</dbReference>
<sequence>MVTRPLAEELRPQKLEEFVGQEHIVGSEAILPKLLKNAKDSGRFPSLILWGPPGTGKTTLARILAAELGLNFHEFSAVNASTKDIQAVLSKEHKKGSNQLEFSSVDSALVGESKPPLVFIDEIHRFNKAQQDKLLPHIERGDLIFIGATTENPSFEVIGPLLSRTRVLVLNQHALGDLEKIVARAAKHLGVILNTDAHDFLLESANGDARVLLNVLEIAAQLGGKKLTLPEIEEAMQKRQLSFDLQGEEYYNTISALHKSIRGSDPDASIYWLARMLEAGQDPLYIARRLVRAAAEDIGLADPQALVLANSAFEACDKIGMPECNVILAELVAYLARAPKSNAVYIAYGEAKEDVLKHGNLPVPLHIRNAPTKLMKEIGYGKDYDYHHSIEGEKKEGVDYLPEKLKDRRYISSKIKKA</sequence>
<dbReference type="SUPFAM" id="SSF52540">
    <property type="entry name" value="P-loop containing nucleoside triphosphate hydrolases"/>
    <property type="match status" value="1"/>
</dbReference>
<keyword evidence="3" id="KW-0067">ATP-binding</keyword>
<organism evidence="5 6">
    <name type="scientific">Candidatus Blackburnbacteria bacterium RIFCSPHIGHO2_02_FULL_44_20</name>
    <dbReference type="NCBI Taxonomy" id="1797516"/>
    <lineage>
        <taxon>Bacteria</taxon>
        <taxon>Candidatus Blackburniibacteriota</taxon>
    </lineage>
</organism>
<dbReference type="Pfam" id="PF12002">
    <property type="entry name" value="MgsA_C"/>
    <property type="match status" value="1"/>
</dbReference>
<evidence type="ECO:0000256" key="2">
    <source>
        <dbReference type="ARBA" id="ARBA00022741"/>
    </source>
</evidence>
<dbReference type="GO" id="GO:0003677">
    <property type="term" value="F:DNA binding"/>
    <property type="evidence" value="ECO:0007669"/>
    <property type="project" value="InterPro"/>
</dbReference>
<dbReference type="GO" id="GO:0005524">
    <property type="term" value="F:ATP binding"/>
    <property type="evidence" value="ECO:0007669"/>
    <property type="project" value="UniProtKB-KW"/>
</dbReference>
<dbReference type="GO" id="GO:0000731">
    <property type="term" value="P:DNA synthesis involved in DNA repair"/>
    <property type="evidence" value="ECO:0007669"/>
    <property type="project" value="TreeGrafter"/>
</dbReference>
<evidence type="ECO:0000259" key="4">
    <source>
        <dbReference type="SMART" id="SM00382"/>
    </source>
</evidence>
<dbReference type="PANTHER" id="PTHR13779">
    <property type="entry name" value="WERNER HELICASE-INTERACTING PROTEIN 1 FAMILY MEMBER"/>
    <property type="match status" value="1"/>
</dbReference>
<accession>A0A1G1V7G8</accession>
<dbReference type="GO" id="GO:0008047">
    <property type="term" value="F:enzyme activator activity"/>
    <property type="evidence" value="ECO:0007669"/>
    <property type="project" value="TreeGrafter"/>
</dbReference>
<dbReference type="Proteomes" id="UP000178319">
    <property type="component" value="Unassembled WGS sequence"/>
</dbReference>
<reference evidence="5 6" key="1">
    <citation type="journal article" date="2016" name="Nat. Commun.">
        <title>Thousands of microbial genomes shed light on interconnected biogeochemical processes in an aquifer system.</title>
        <authorList>
            <person name="Anantharaman K."/>
            <person name="Brown C.T."/>
            <person name="Hug L.A."/>
            <person name="Sharon I."/>
            <person name="Castelle C.J."/>
            <person name="Probst A.J."/>
            <person name="Thomas B.C."/>
            <person name="Singh A."/>
            <person name="Wilkins M.J."/>
            <person name="Karaoz U."/>
            <person name="Brodie E.L."/>
            <person name="Williams K.H."/>
            <person name="Hubbard S.S."/>
            <person name="Banfield J.F."/>
        </authorList>
    </citation>
    <scope>NUCLEOTIDE SEQUENCE [LARGE SCALE GENOMIC DNA]</scope>
</reference>
<dbReference type="EMBL" id="MHBZ01000020">
    <property type="protein sequence ID" value="OGY11283.1"/>
    <property type="molecule type" value="Genomic_DNA"/>
</dbReference>
<dbReference type="CDD" id="cd00009">
    <property type="entry name" value="AAA"/>
    <property type="match status" value="1"/>
</dbReference>
<evidence type="ECO:0000313" key="6">
    <source>
        <dbReference type="Proteomes" id="UP000178319"/>
    </source>
</evidence>
<dbReference type="GO" id="GO:0016887">
    <property type="term" value="F:ATP hydrolysis activity"/>
    <property type="evidence" value="ECO:0007669"/>
    <property type="project" value="InterPro"/>
</dbReference>
<dbReference type="InterPro" id="IPR003593">
    <property type="entry name" value="AAA+_ATPase"/>
</dbReference>
<protein>
    <recommendedName>
        <fullName evidence="4">AAA+ ATPase domain-containing protein</fullName>
    </recommendedName>
</protein>
<feature type="domain" description="AAA+ ATPase" evidence="4">
    <location>
        <begin position="43"/>
        <end position="173"/>
    </location>
</feature>
<dbReference type="InterPro" id="IPR008921">
    <property type="entry name" value="DNA_pol3_clamp-load_cplx_C"/>
</dbReference>
<dbReference type="SUPFAM" id="SSF48019">
    <property type="entry name" value="post-AAA+ oligomerization domain-like"/>
    <property type="match status" value="1"/>
</dbReference>
<keyword evidence="2" id="KW-0547">Nucleotide-binding</keyword>
<dbReference type="Gene3D" id="1.10.3710.10">
    <property type="entry name" value="DNA polymerase III clamp loader subunits, C-terminal domain"/>
    <property type="match status" value="1"/>
</dbReference>
<dbReference type="InterPro" id="IPR003959">
    <property type="entry name" value="ATPase_AAA_core"/>
</dbReference>
<evidence type="ECO:0000256" key="3">
    <source>
        <dbReference type="ARBA" id="ARBA00022840"/>
    </source>
</evidence>
<dbReference type="InterPro" id="IPR027417">
    <property type="entry name" value="P-loop_NTPase"/>
</dbReference>
<dbReference type="GO" id="GO:0006261">
    <property type="term" value="P:DNA-templated DNA replication"/>
    <property type="evidence" value="ECO:0007669"/>
    <property type="project" value="TreeGrafter"/>
</dbReference>
<dbReference type="Gene3D" id="1.10.8.60">
    <property type="match status" value="1"/>
</dbReference>
<proteinExistence type="inferred from homology"/>
<comment type="similarity">
    <text evidence="1">Belongs to the AAA ATPase family. RarA/MGS1/WRNIP1 subfamily.</text>
</comment>
<evidence type="ECO:0000256" key="1">
    <source>
        <dbReference type="ARBA" id="ARBA00008959"/>
    </source>
</evidence>
<dbReference type="Gene3D" id="3.40.50.300">
    <property type="entry name" value="P-loop containing nucleotide triphosphate hydrolases"/>
    <property type="match status" value="1"/>
</dbReference>
<dbReference type="SMART" id="SM00382">
    <property type="entry name" value="AAA"/>
    <property type="match status" value="1"/>
</dbReference>
<comment type="caution">
    <text evidence="5">The sequence shown here is derived from an EMBL/GenBank/DDBJ whole genome shotgun (WGS) entry which is preliminary data.</text>
</comment>
<dbReference type="CDD" id="cd18139">
    <property type="entry name" value="HLD_clamp_RarA"/>
    <property type="match status" value="1"/>
</dbReference>
<dbReference type="InterPro" id="IPR032423">
    <property type="entry name" value="AAA_assoc_2"/>
</dbReference>
<evidence type="ECO:0000313" key="5">
    <source>
        <dbReference type="EMBL" id="OGY11283.1"/>
    </source>
</evidence>
<gene>
    <name evidence="5" type="ORF">A3D26_02165</name>
</gene>
<dbReference type="Pfam" id="PF16193">
    <property type="entry name" value="AAA_assoc_2"/>
    <property type="match status" value="1"/>
</dbReference>
<dbReference type="PANTHER" id="PTHR13779:SF7">
    <property type="entry name" value="ATPASE WRNIP1"/>
    <property type="match status" value="1"/>
</dbReference>
<dbReference type="FunFam" id="1.20.272.10:FF:000001">
    <property type="entry name" value="Putative AAA family ATPase"/>
    <property type="match status" value="1"/>
</dbReference>
<name>A0A1G1V7G8_9BACT</name>
<dbReference type="InterPro" id="IPR051314">
    <property type="entry name" value="AAA_ATPase_RarA/MGS1/WRNIP1"/>
</dbReference>
<dbReference type="GO" id="GO:0017116">
    <property type="term" value="F:single-stranded DNA helicase activity"/>
    <property type="evidence" value="ECO:0007669"/>
    <property type="project" value="TreeGrafter"/>
</dbReference>
<dbReference type="InterPro" id="IPR021886">
    <property type="entry name" value="MgsA_C"/>
</dbReference>
<dbReference type="STRING" id="1797516.A3D26_02165"/>
<dbReference type="AlphaFoldDB" id="A0A1G1V7G8"/>